<dbReference type="InterPro" id="IPR011257">
    <property type="entry name" value="DNA_glycosylase"/>
</dbReference>
<evidence type="ECO:0000256" key="5">
    <source>
        <dbReference type="ARBA" id="ARBA00022023"/>
    </source>
</evidence>
<dbReference type="InterPro" id="IPR023170">
    <property type="entry name" value="HhH_base_excis_C"/>
</dbReference>
<evidence type="ECO:0000256" key="9">
    <source>
        <dbReference type="ARBA" id="ARBA00023004"/>
    </source>
</evidence>
<dbReference type="eggNOG" id="KOG2457">
    <property type="taxonomic scope" value="Eukaryota"/>
</dbReference>
<dbReference type="GO" id="GO:0000701">
    <property type="term" value="F:purine-specific mismatch base pair DNA N-glycosylase activity"/>
    <property type="evidence" value="ECO:0007669"/>
    <property type="project" value="UniProtKB-EC"/>
</dbReference>
<proteinExistence type="inferred from homology"/>
<comment type="cofactor">
    <cofactor evidence="2">
        <name>[4Fe-4S] cluster</name>
        <dbReference type="ChEBI" id="CHEBI:49883"/>
    </cofactor>
</comment>
<dbReference type="GO" id="GO:0035485">
    <property type="term" value="F:adenine/guanine mispair binding"/>
    <property type="evidence" value="ECO:0007669"/>
    <property type="project" value="TreeGrafter"/>
</dbReference>
<evidence type="ECO:0000256" key="10">
    <source>
        <dbReference type="ARBA" id="ARBA00023014"/>
    </source>
</evidence>
<dbReference type="Proteomes" id="UP000030693">
    <property type="component" value="Unassembled WGS sequence"/>
</dbReference>
<dbReference type="GeneID" id="20528410"/>
<reference evidence="15" key="1">
    <citation type="submission" date="2013-04" db="EMBL/GenBank/DDBJ databases">
        <title>The Genome Sequence of Fonticula alba ATCC 38817.</title>
        <authorList>
            <consortium name="The Broad Institute Genomics Platform"/>
            <person name="Russ C."/>
            <person name="Cuomo C."/>
            <person name="Burger G."/>
            <person name="Gray M.W."/>
            <person name="Holland P.W.H."/>
            <person name="King N."/>
            <person name="Lang F.B.F."/>
            <person name="Roger A.J."/>
            <person name="Ruiz-Trillo I."/>
            <person name="Brown M."/>
            <person name="Walker B."/>
            <person name="Young S."/>
            <person name="Zeng Q."/>
            <person name="Gargeya S."/>
            <person name="Fitzgerald M."/>
            <person name="Haas B."/>
            <person name="Abouelleil A."/>
            <person name="Allen A.W."/>
            <person name="Alvarado L."/>
            <person name="Arachchi H.M."/>
            <person name="Berlin A.M."/>
            <person name="Chapman S.B."/>
            <person name="Gainer-Dewar J."/>
            <person name="Goldberg J."/>
            <person name="Griggs A."/>
            <person name="Gujja S."/>
            <person name="Hansen M."/>
            <person name="Howarth C."/>
            <person name="Imamovic A."/>
            <person name="Ireland A."/>
            <person name="Larimer J."/>
            <person name="McCowan C."/>
            <person name="Murphy C."/>
            <person name="Pearson M."/>
            <person name="Poon T.W."/>
            <person name="Priest M."/>
            <person name="Roberts A."/>
            <person name="Saif S."/>
            <person name="Shea T."/>
            <person name="Sisk P."/>
            <person name="Sykes S."/>
            <person name="Wortman J."/>
            <person name="Nusbaum C."/>
            <person name="Birren B."/>
        </authorList>
    </citation>
    <scope>NUCLEOTIDE SEQUENCE [LARGE SCALE GENOMIC DNA]</scope>
    <source>
        <strain evidence="15">ATCC 38817</strain>
    </source>
</reference>
<evidence type="ECO:0000256" key="6">
    <source>
        <dbReference type="ARBA" id="ARBA00022723"/>
    </source>
</evidence>
<feature type="domain" description="HhH-GPD" evidence="14">
    <location>
        <begin position="182"/>
        <end position="390"/>
    </location>
</feature>
<dbReference type="Pfam" id="PF10576">
    <property type="entry name" value="EndIII_4Fe-2S"/>
    <property type="match status" value="1"/>
</dbReference>
<keyword evidence="16" id="KW-1185">Reference proteome</keyword>
<feature type="compositionally biased region" description="Low complexity" evidence="13">
    <location>
        <begin position="40"/>
        <end position="60"/>
    </location>
</feature>
<evidence type="ECO:0000256" key="2">
    <source>
        <dbReference type="ARBA" id="ARBA00001966"/>
    </source>
</evidence>
<dbReference type="GO" id="GO:0006298">
    <property type="term" value="P:mismatch repair"/>
    <property type="evidence" value="ECO:0007669"/>
    <property type="project" value="TreeGrafter"/>
</dbReference>
<accession>A0A058Z5N9</accession>
<dbReference type="RefSeq" id="XP_009495823.1">
    <property type="nucleotide sequence ID" value="XM_009497548.1"/>
</dbReference>
<dbReference type="SUPFAM" id="SSF55811">
    <property type="entry name" value="Nudix"/>
    <property type="match status" value="1"/>
</dbReference>
<protein>
    <recommendedName>
        <fullName evidence="5">Adenine DNA glycosylase</fullName>
        <ecNumber evidence="4">3.2.2.31</ecNumber>
    </recommendedName>
</protein>
<dbReference type="Pfam" id="PF00730">
    <property type="entry name" value="HhH-GPD"/>
    <property type="match status" value="1"/>
</dbReference>
<dbReference type="GO" id="GO:0005634">
    <property type="term" value="C:nucleus"/>
    <property type="evidence" value="ECO:0007669"/>
    <property type="project" value="TreeGrafter"/>
</dbReference>
<dbReference type="GO" id="GO:0034039">
    <property type="term" value="F:8-oxo-7,8-dihydroguanine DNA N-glycosylase activity"/>
    <property type="evidence" value="ECO:0007669"/>
    <property type="project" value="TreeGrafter"/>
</dbReference>
<comment type="similarity">
    <text evidence="3">Belongs to the Nth/MutY family.</text>
</comment>
<dbReference type="SMART" id="SM00478">
    <property type="entry name" value="ENDO3c"/>
    <property type="match status" value="1"/>
</dbReference>
<keyword evidence="9" id="KW-0408">Iron</keyword>
<dbReference type="AlphaFoldDB" id="A0A058Z5N9"/>
<comment type="catalytic activity">
    <reaction evidence="1">
        <text>Hydrolyzes free adenine bases from 7,8-dihydro-8-oxoguanine:adenine mismatched double-stranded DNA, leaving an apurinic site.</text>
        <dbReference type="EC" id="3.2.2.31"/>
    </reaction>
</comment>
<evidence type="ECO:0000256" key="13">
    <source>
        <dbReference type="SAM" id="MobiDB-lite"/>
    </source>
</evidence>
<dbReference type="GO" id="GO:0032357">
    <property type="term" value="F:oxidized purine DNA binding"/>
    <property type="evidence" value="ECO:0007669"/>
    <property type="project" value="TreeGrafter"/>
</dbReference>
<dbReference type="CDD" id="cd00056">
    <property type="entry name" value="ENDO3c"/>
    <property type="match status" value="1"/>
</dbReference>
<evidence type="ECO:0000256" key="3">
    <source>
        <dbReference type="ARBA" id="ARBA00008343"/>
    </source>
</evidence>
<dbReference type="SUPFAM" id="SSF48150">
    <property type="entry name" value="DNA-glycosylase"/>
    <property type="match status" value="1"/>
</dbReference>
<evidence type="ECO:0000256" key="8">
    <source>
        <dbReference type="ARBA" id="ARBA00022801"/>
    </source>
</evidence>
<keyword evidence="12" id="KW-0326">Glycosidase</keyword>
<evidence type="ECO:0000259" key="14">
    <source>
        <dbReference type="SMART" id="SM00478"/>
    </source>
</evidence>
<dbReference type="PANTHER" id="PTHR42944:SF1">
    <property type="entry name" value="ADENINE DNA GLYCOSYLASE"/>
    <property type="match status" value="1"/>
</dbReference>
<feature type="compositionally biased region" description="Acidic residues" evidence="13">
    <location>
        <begin position="61"/>
        <end position="70"/>
    </location>
</feature>
<keyword evidence="11" id="KW-0234">DNA repair</keyword>
<feature type="region of interest" description="Disordered" evidence="13">
    <location>
        <begin position="1"/>
        <end position="135"/>
    </location>
</feature>
<evidence type="ECO:0000313" key="15">
    <source>
        <dbReference type="EMBL" id="KCV69258.1"/>
    </source>
</evidence>
<dbReference type="OrthoDB" id="10248838at2759"/>
<dbReference type="InterPro" id="IPR003651">
    <property type="entry name" value="Endonuclease3_FeS-loop_motif"/>
</dbReference>
<evidence type="ECO:0000313" key="16">
    <source>
        <dbReference type="Proteomes" id="UP000030693"/>
    </source>
</evidence>
<keyword evidence="10" id="KW-0411">Iron-sulfur</keyword>
<dbReference type="SMART" id="SM00525">
    <property type="entry name" value="FES"/>
    <property type="match status" value="1"/>
</dbReference>
<dbReference type="Gene3D" id="1.10.1670.10">
    <property type="entry name" value="Helix-hairpin-Helix base-excision DNA repair enzymes (C-terminal)"/>
    <property type="match status" value="2"/>
</dbReference>
<dbReference type="InterPro" id="IPR015797">
    <property type="entry name" value="NUDIX_hydrolase-like_dom_sf"/>
</dbReference>
<sequence length="694" mass="74682">MSSELRRSTRVRTASTSRFVGQYMDAELSDPLSDPSIRQSTASDSDSDPCSSASSPFASSSDEDGDELQEEEPKERKPVKRRTASTAVSRTAVSKRARTTSSPAVEATPAGDLPDLDPHSVARHRFSSASDPNGQQHVTAIRQALLDWYRACRRPLPWRDVADDVTIPLEQRAYTVWVSEIMCQQTQVATVLPYFARWMEKWPTVEDLARATEEEVAAAWAGLGYYGRSRRLLEGAQKVAATPHPVSCIECDHMPIKPEDPSAKTHRCSRIPAWSPSELARFLPGVGPYTAGAIASIAGHQPCALVDGNVTRVLIRLMRVRAPAKNCPPADRWAWRTARTLARGHEVPDTVDALPDGGIGDGGWLPDPEDLRATNRPGDLNQALMELGAMVCTPVSPQCGICPLRSLCRSNELSTSGRMAPTARPALSLKLEEDEHIQSPGPMCDLCQPRVRWADFAEPSHFPAPPAARAAAPVQAFLLCIVSRTSTALGQEEFFLTRRPTRGLLAGLWEFPSFDVQLGFEELDALPAEEAAARAASLLDIAPKKWAYGPGPASGDTTRILDCGSFQHVFSHRRHGYRVMAIALSREYGQGGRTLPDTADGRGGAGAGDTFAQGPPRPAAWASADAILKKGSCGGVAGNTVEAERLAIGTSNRKAFALLQAASASTVAGGAKKRPSKMAIPEGQSLMLAFLGSK</sequence>
<dbReference type="EMBL" id="KB932206">
    <property type="protein sequence ID" value="KCV69258.1"/>
    <property type="molecule type" value="Genomic_DNA"/>
</dbReference>
<evidence type="ECO:0000256" key="11">
    <source>
        <dbReference type="ARBA" id="ARBA00023204"/>
    </source>
</evidence>
<evidence type="ECO:0000256" key="12">
    <source>
        <dbReference type="ARBA" id="ARBA00023295"/>
    </source>
</evidence>
<dbReference type="GO" id="GO:0046872">
    <property type="term" value="F:metal ion binding"/>
    <property type="evidence" value="ECO:0007669"/>
    <property type="project" value="UniProtKB-KW"/>
</dbReference>
<dbReference type="STRING" id="691883.A0A058Z5N9"/>
<dbReference type="Gene3D" id="1.10.340.30">
    <property type="entry name" value="Hypothetical protein, domain 2"/>
    <property type="match status" value="1"/>
</dbReference>
<keyword evidence="8" id="KW-0378">Hydrolase</keyword>
<dbReference type="Gene3D" id="3.90.79.10">
    <property type="entry name" value="Nucleoside Triphosphate Pyrophosphohydrolase"/>
    <property type="match status" value="1"/>
</dbReference>
<dbReference type="EC" id="3.2.2.31" evidence="4"/>
<keyword evidence="7" id="KW-0227">DNA damage</keyword>
<organism evidence="15">
    <name type="scientific">Fonticula alba</name>
    <name type="common">Slime mold</name>
    <dbReference type="NCBI Taxonomy" id="691883"/>
    <lineage>
        <taxon>Eukaryota</taxon>
        <taxon>Rotosphaerida</taxon>
        <taxon>Fonticulaceae</taxon>
        <taxon>Fonticula</taxon>
    </lineage>
</organism>
<evidence type="ECO:0000256" key="4">
    <source>
        <dbReference type="ARBA" id="ARBA00012045"/>
    </source>
</evidence>
<dbReference type="InterPro" id="IPR003265">
    <property type="entry name" value="HhH-GPD_domain"/>
</dbReference>
<keyword evidence="6" id="KW-0479">Metal-binding</keyword>
<gene>
    <name evidence="15" type="ORF">H696_03685</name>
</gene>
<evidence type="ECO:0000256" key="7">
    <source>
        <dbReference type="ARBA" id="ARBA00022763"/>
    </source>
</evidence>
<dbReference type="GO" id="GO:0051539">
    <property type="term" value="F:4 iron, 4 sulfur cluster binding"/>
    <property type="evidence" value="ECO:0007669"/>
    <property type="project" value="UniProtKB-KW"/>
</dbReference>
<name>A0A058Z5N9_FONAL</name>
<dbReference type="InterPro" id="IPR044298">
    <property type="entry name" value="MIG/MutY"/>
</dbReference>
<dbReference type="PANTHER" id="PTHR42944">
    <property type="entry name" value="ADENINE DNA GLYCOSYLASE"/>
    <property type="match status" value="1"/>
</dbReference>
<evidence type="ECO:0000256" key="1">
    <source>
        <dbReference type="ARBA" id="ARBA00000843"/>
    </source>
</evidence>
<dbReference type="GO" id="GO:0006284">
    <property type="term" value="P:base-excision repair"/>
    <property type="evidence" value="ECO:0007669"/>
    <property type="project" value="InterPro"/>
</dbReference>